<evidence type="ECO:0000313" key="8">
    <source>
        <dbReference type="Proteomes" id="UP000035681"/>
    </source>
</evidence>
<name>A0A0K0ER82_STRER</name>
<evidence type="ECO:0000256" key="1">
    <source>
        <dbReference type="ARBA" id="ARBA00004123"/>
    </source>
</evidence>
<dbReference type="WBParaSite" id="TCONS_00002501.p1">
    <property type="protein sequence ID" value="TCONS_00002501.p1"/>
    <property type="gene ID" value="XLOC_002346"/>
</dbReference>
<evidence type="ECO:0000256" key="2">
    <source>
        <dbReference type="ARBA" id="ARBA00010289"/>
    </source>
</evidence>
<dbReference type="GO" id="GO:0016592">
    <property type="term" value="C:mediator complex"/>
    <property type="evidence" value="ECO:0007669"/>
    <property type="project" value="InterPro"/>
</dbReference>
<evidence type="ECO:0000256" key="5">
    <source>
        <dbReference type="ARBA" id="ARBA00023242"/>
    </source>
</evidence>
<protein>
    <submittedName>
        <fullName evidence="9 10">Med12 domain-containing protein</fullName>
    </submittedName>
</protein>
<feature type="compositionally biased region" description="Polar residues" evidence="6">
    <location>
        <begin position="1831"/>
        <end position="1840"/>
    </location>
</feature>
<evidence type="ECO:0000256" key="6">
    <source>
        <dbReference type="SAM" id="MobiDB-lite"/>
    </source>
</evidence>
<dbReference type="Pfam" id="PF09497">
    <property type="entry name" value="Med12"/>
    <property type="match status" value="1"/>
</dbReference>
<evidence type="ECO:0000259" key="7">
    <source>
        <dbReference type="SMART" id="SM01281"/>
    </source>
</evidence>
<evidence type="ECO:0000313" key="10">
    <source>
        <dbReference type="WBParaSite" id="TCONS_00002501.p1"/>
    </source>
</evidence>
<keyword evidence="8" id="KW-1185">Reference proteome</keyword>
<evidence type="ECO:0000256" key="4">
    <source>
        <dbReference type="ARBA" id="ARBA00023163"/>
    </source>
</evidence>
<dbReference type="AlphaFoldDB" id="A0A0K0ER82"/>
<keyword evidence="3" id="KW-0805">Transcription regulation</keyword>
<dbReference type="GO" id="GO:0003712">
    <property type="term" value="F:transcription coregulator activity"/>
    <property type="evidence" value="ECO:0007669"/>
    <property type="project" value="InterPro"/>
</dbReference>
<evidence type="ECO:0000256" key="3">
    <source>
        <dbReference type="ARBA" id="ARBA00023015"/>
    </source>
</evidence>
<sequence>MTNTIKNYKISHWKAENYENRGMRKNSTNRSFDIFYQDPMQDEDNISSIERITSGYVSNSLPYEYDSYIFNQRNRMGDDFIDKTSKKAFLFFENLLNKHCVDNNKSCKKISLPRVFQVSEWNYKVPKNPNIYEFFENLANGKDFYSLIKKFPSFNLKENYLDYLYEYNVPILRAIWFIKIVAVFKATHIEDGKAPKKSQAQQIALEYVQCIISGYTIYTFKYLYTNGVCDERKVKKWNYFALLIKHMFEEGVLDRQDFLTDIIDLLNIYIDFGLDDPTKFKILFLFLSQFSSFITQNIIISRRLAFVICKRIRKYHLDYMNLIGQPITCPEVMVKLMKCEKHRPIISALISMFYSIMTECIQAITVKYITIDNKFSGINCYKDLTDTPLEYLTCRFDEMCKEANLLPLNMIEIIKNKIDEFQKRSIDIRYTLHNTISQNNNCSEISLMILKIFSILDNIYLANKKNMVEIYKSIFDLETGIDKEIEKLIKLRMIIHWCITSQRSGTYRVSIVVKLLSIHLSGVKNCVKEMIKILNDYLYTEGPCLKYSNFGYEFRSIILLLNDLQKYGLIKYKDLLDNWISLGKININECLWGRTSKYVYGENYERDLHPSWNKYIEMSSRYALLFYRRDSEKHFFINIENITMEERIFLQMPILPSIENKDIILYRNNIIYGISIVQKEHLNYLKEIARGIIKVWKKLYYFKIKINKGKSYFHEYHDIKYYKSCGDILKKFRKQTYYDQTLITYWVGNDFKSYIEGFINNTTNILPGSDGLDYIMRMFCISMNIGGMIEYVVDLLEKIGKLEDIMVIRGYNLISGMITKSYAFTVTGYLSEHTNYFLFHPNASDVLNGLFRTIENTIILENYPRTGYDTTIGMFIYYCKNVLIKEGIVNNNSILGSDKHFLKLYPNPFIEIKNDLPKIKVKKLFFGKYLKASPQGMVISEFKSIIKKMNKGGFSLRIAFILSALQIVKDLGRDINKISMLANYVSNISVQLKMENEWLRVILEICSLTTYPNTLYKNVHRIINVANTTSHYSISSFITILGGKYVFRPSELIENLIKTNLISVFKGNYLRSKYGYEKVILSALICTKLLTGYHDPFKLPRGYSGISEVKRPIVYRLADFKVCNVLFNHEYNNVIFKFIQLLSLANRPIRNTKTKKPSKKIRINHFFKACLLCLSEQPWFYQYMKFSILQDDVLKNKNYLFKNYKITGTLLNFISREKGDRQNKLQILAYAEKLSKKNFIEKNLESLNIWNFKAVLWSLYGMVNDVIKKPKKSNYAQKIYNCNEIMGDIARGIKNIFTTNSNSYGKNIIFKNNTFFRLKDISNLWLIEYLINEFPKINIPKCNSNFNRMSLVPLSRSVFIELSSIITESYPKNEYGKKTEQISHLFHLPPFSKLIQTLANLEPLCSHGLLQGVYSYLNNIVKEFNTKRILCPQLLKEKDGIILRVLLVCGMMDQLLTMPTVEPWAYLLWQLLYFEIIHKEREEKYYFICYEALSTILFISTYKIHQRHNEKLHYRGRYKAYSHFCKKVRRECQDRPFPIAKLELSQLLPLPKRTFDYIVFDYYHNSVGKIQNISKINGSKDDTTSLICQNGFYPIDKIKLTTFEIIPSFFHENLGRRSVNYSFYQAQLINYNPKLDRNIILKLLFHKHNKSFPKAPIYGDDKVLKNSLFYKPPEIEYNGKKEKQEQSPLDKLVDITSKSISKSPINISKKQTELNIVNKLEEKINISSTKDLQPTSKNVGNFSNSHNQNTNYVNELQSNRNFNSSQQVFNKKDSNIGQNSVKNPNVSIPQPTLTQHANQNHLISQGIKNNTYPYHTSNSFSTSELHKATKRSLSPSSNTLVKKRKDNSENIPISSMVKQQTNFNNIDTNNILPQPVTNIYTQSQNQQKIGVSQQSDIPPNPYQQTNHPRLPINQPTLISSNVENFVKQQHIPQQPKTLINPQIRGNGIEAGGMGQNLQQGRQNFKNGFENTNIMMKDVIQQRNNFNQNLQHQQQYNTTINNQHLNNGPMMNQYQVNLRKEMIYRNNQQQNEMQFHDPNMVRLYNQGNPQQQQPLNGNQMFRR</sequence>
<keyword evidence="5" id="KW-0539">Nucleus</keyword>
<accession>A0A0K0ER82</accession>
<comment type="similarity">
    <text evidence="2">Belongs to the Mediator complex subunit 12 family.</text>
</comment>
<feature type="compositionally biased region" description="Polar residues" evidence="6">
    <location>
        <begin position="1808"/>
        <end position="1823"/>
    </location>
</feature>
<dbReference type="SMART" id="SM01281">
    <property type="entry name" value="Med12"/>
    <property type="match status" value="1"/>
</dbReference>
<comment type="subcellular location">
    <subcellularLocation>
        <location evidence="1">Nucleus</location>
    </subcellularLocation>
</comment>
<proteinExistence type="inferred from homology"/>
<dbReference type="GO" id="GO:0006357">
    <property type="term" value="P:regulation of transcription by RNA polymerase II"/>
    <property type="evidence" value="ECO:0007669"/>
    <property type="project" value="InterPro"/>
</dbReference>
<feature type="region of interest" description="Disordered" evidence="6">
    <location>
        <begin position="1773"/>
        <end position="1792"/>
    </location>
</feature>
<feature type="domain" description="Mediator complex subunit Med12" evidence="7">
    <location>
        <begin position="122"/>
        <end position="179"/>
    </location>
</feature>
<dbReference type="InterPro" id="IPR019035">
    <property type="entry name" value="Mediator_Med12"/>
</dbReference>
<keyword evidence="4" id="KW-0804">Transcription</keyword>
<reference evidence="9" key="1">
    <citation type="submission" date="2015-08" db="UniProtKB">
        <authorList>
            <consortium name="WormBaseParasite"/>
        </authorList>
    </citation>
    <scope>IDENTIFICATION</scope>
</reference>
<dbReference type="STRING" id="6248.A0A0K0ER82"/>
<organism evidence="9">
    <name type="scientific">Strongyloides stercoralis</name>
    <name type="common">Threadworm</name>
    <dbReference type="NCBI Taxonomy" id="6248"/>
    <lineage>
        <taxon>Eukaryota</taxon>
        <taxon>Metazoa</taxon>
        <taxon>Ecdysozoa</taxon>
        <taxon>Nematoda</taxon>
        <taxon>Chromadorea</taxon>
        <taxon>Rhabditida</taxon>
        <taxon>Tylenchina</taxon>
        <taxon>Panagrolaimomorpha</taxon>
        <taxon>Strongyloidoidea</taxon>
        <taxon>Strongyloididae</taxon>
        <taxon>Strongyloides</taxon>
    </lineage>
</organism>
<feature type="region of interest" description="Disordered" evidence="6">
    <location>
        <begin position="1808"/>
        <end position="1856"/>
    </location>
</feature>
<evidence type="ECO:0000313" key="9">
    <source>
        <dbReference type="WBParaSite" id="SSTP_0001196600.1"/>
    </source>
</evidence>
<dbReference type="Proteomes" id="UP000035681">
    <property type="component" value="Unplaced"/>
</dbReference>
<dbReference type="WBParaSite" id="SSTP_0001196600.1">
    <property type="protein sequence ID" value="SSTP_0001196600.1"/>
    <property type="gene ID" value="SSTP_0001196600"/>
</dbReference>